<dbReference type="NCBIfam" id="TIGR04052">
    <property type="entry name" value="MbnP_like_WxW"/>
    <property type="match status" value="1"/>
</dbReference>
<dbReference type="PROSITE" id="PS51257">
    <property type="entry name" value="PROKAR_LIPOPROTEIN"/>
    <property type="match status" value="1"/>
</dbReference>
<reference evidence="2 3" key="1">
    <citation type="submission" date="2018-08" db="EMBL/GenBank/DDBJ databases">
        <title>Genomic Encyclopedia of Archaeal and Bacterial Type Strains, Phase II (KMG-II): from individual species to whole genera.</title>
        <authorList>
            <person name="Goeker M."/>
        </authorList>
    </citation>
    <scope>NUCLEOTIDE SEQUENCE [LARGE SCALE GENOMIC DNA]</scope>
    <source>
        <strain evidence="2 3">DSM 2261</strain>
    </source>
</reference>
<dbReference type="Proteomes" id="UP000256345">
    <property type="component" value="Unassembled WGS sequence"/>
</dbReference>
<dbReference type="InterPro" id="IPR023977">
    <property type="entry name" value="MbnP-like"/>
</dbReference>
<dbReference type="RefSeq" id="WP_047857425.1">
    <property type="nucleotide sequence ID" value="NZ_QUMU01000038.1"/>
</dbReference>
<comment type="caution">
    <text evidence="2">The sequence shown here is derived from an EMBL/GenBank/DDBJ whole genome shotgun (WGS) entry which is preliminary data.</text>
</comment>
<accession>A0ABX9JK34</accession>
<evidence type="ECO:0000313" key="3">
    <source>
        <dbReference type="Proteomes" id="UP000256345"/>
    </source>
</evidence>
<protein>
    <submittedName>
        <fullName evidence="2">Repeat protein (TIGR04052 family)</fullName>
    </submittedName>
</protein>
<dbReference type="Pfam" id="PF20243">
    <property type="entry name" value="MbnP"/>
    <property type="match status" value="1"/>
</dbReference>
<organism evidence="2 3">
    <name type="scientific">Archangium gephyra</name>
    <dbReference type="NCBI Taxonomy" id="48"/>
    <lineage>
        <taxon>Bacteria</taxon>
        <taxon>Pseudomonadati</taxon>
        <taxon>Myxococcota</taxon>
        <taxon>Myxococcia</taxon>
        <taxon>Myxococcales</taxon>
        <taxon>Cystobacterineae</taxon>
        <taxon>Archangiaceae</taxon>
        <taxon>Archangium</taxon>
    </lineage>
</organism>
<dbReference type="EMBL" id="QUMU01000038">
    <property type="protein sequence ID" value="REG14193.1"/>
    <property type="molecule type" value="Genomic_DNA"/>
</dbReference>
<dbReference type="InterPro" id="IPR046863">
    <property type="entry name" value="MbnP-like_dom"/>
</dbReference>
<name>A0ABX9JK34_9BACT</name>
<feature type="domain" description="Copper-binding protein MbnP-like" evidence="1">
    <location>
        <begin position="36"/>
        <end position="257"/>
    </location>
</feature>
<keyword evidence="3" id="KW-1185">Reference proteome</keyword>
<proteinExistence type="predicted"/>
<evidence type="ECO:0000313" key="2">
    <source>
        <dbReference type="EMBL" id="REG14193.1"/>
    </source>
</evidence>
<evidence type="ECO:0000259" key="1">
    <source>
        <dbReference type="Pfam" id="PF20243"/>
    </source>
</evidence>
<gene>
    <name evidence="2" type="ORF">ATI61_1381</name>
</gene>
<sequence length="303" mass="32852">MAARGLSAALGWEGARKHLLLVLVAPALLLACGGERQVAIQFAAQVRGEPLRCDASYEKIGASKTTLQLLDFKAYVRGVALVRENGEKYPLVLEQDGHWQRETVVMRKGRRHRETVAMLDFEDGAGTCNTGSPETHTEVVGLVPDFDDYTGVEFTLGVPPELNHKNVEWVEPPLNVPSMWWSLTNGYRFLRLDVRAGGNRPYVFHLRADGCTGTPDIGVNCSAENQGTIFLKGFVPGQSRIVFDLAALFAQTDFEHSGDGMTDPVAGCLSSADDPECASLLPQVGLGSGPITPGRADAFIRVE</sequence>